<keyword evidence="5" id="KW-0479">Metal-binding</keyword>
<dbReference type="AlphaFoldDB" id="A0A0B7FGH3"/>
<evidence type="ECO:0000256" key="5">
    <source>
        <dbReference type="ARBA" id="ARBA00022723"/>
    </source>
</evidence>
<name>A0A0B7FGH3_THACB</name>
<organism evidence="9 10">
    <name type="scientific">Thanatephorus cucumeris (strain AG1-IB / isolate 7/3/14)</name>
    <name type="common">Lettuce bottom rot fungus</name>
    <name type="synonym">Rhizoctonia solani</name>
    <dbReference type="NCBI Taxonomy" id="1108050"/>
    <lineage>
        <taxon>Eukaryota</taxon>
        <taxon>Fungi</taxon>
        <taxon>Dikarya</taxon>
        <taxon>Basidiomycota</taxon>
        <taxon>Agaricomycotina</taxon>
        <taxon>Agaricomycetes</taxon>
        <taxon>Cantharellales</taxon>
        <taxon>Ceratobasidiaceae</taxon>
        <taxon>Rhizoctonia</taxon>
        <taxon>Rhizoctonia solani AG-1</taxon>
    </lineage>
</organism>
<dbReference type="OrthoDB" id="2789670at2759"/>
<dbReference type="Gene3D" id="1.10.630.10">
    <property type="entry name" value="Cytochrome P450"/>
    <property type="match status" value="1"/>
</dbReference>
<evidence type="ECO:0000256" key="2">
    <source>
        <dbReference type="ARBA" id="ARBA00005179"/>
    </source>
</evidence>
<keyword evidence="7" id="KW-0408">Iron</keyword>
<dbReference type="GO" id="GO:0005506">
    <property type="term" value="F:iron ion binding"/>
    <property type="evidence" value="ECO:0007669"/>
    <property type="project" value="InterPro"/>
</dbReference>
<dbReference type="InterPro" id="IPR001128">
    <property type="entry name" value="Cyt_P450"/>
</dbReference>
<dbReference type="InterPro" id="IPR050364">
    <property type="entry name" value="Cytochrome_P450_fung"/>
</dbReference>
<dbReference type="GO" id="GO:0004497">
    <property type="term" value="F:monooxygenase activity"/>
    <property type="evidence" value="ECO:0007669"/>
    <property type="project" value="UniProtKB-KW"/>
</dbReference>
<keyword evidence="10" id="KW-1185">Reference proteome</keyword>
<dbReference type="PANTHER" id="PTHR46300:SF7">
    <property type="entry name" value="P450, PUTATIVE (EUROFUNG)-RELATED"/>
    <property type="match status" value="1"/>
</dbReference>
<dbReference type="STRING" id="1108050.A0A0B7FGH3"/>
<dbReference type="PANTHER" id="PTHR46300">
    <property type="entry name" value="P450, PUTATIVE (EUROFUNG)-RELATED-RELATED"/>
    <property type="match status" value="1"/>
</dbReference>
<evidence type="ECO:0000256" key="3">
    <source>
        <dbReference type="ARBA" id="ARBA00010617"/>
    </source>
</evidence>
<comment type="pathway">
    <text evidence="2">Secondary metabolite biosynthesis.</text>
</comment>
<keyword evidence="8" id="KW-0503">Monooxygenase</keyword>
<evidence type="ECO:0000256" key="1">
    <source>
        <dbReference type="ARBA" id="ARBA00001971"/>
    </source>
</evidence>
<reference evidence="9 10" key="1">
    <citation type="submission" date="2014-11" db="EMBL/GenBank/DDBJ databases">
        <authorList>
            <person name="Wibberg Daniel"/>
        </authorList>
    </citation>
    <scope>NUCLEOTIDE SEQUENCE [LARGE SCALE GENOMIC DNA]</scope>
    <source>
        <strain evidence="9">Rhizoctonia solani AG1-IB 7/3/14</strain>
    </source>
</reference>
<dbReference type="EMBL" id="LN679126">
    <property type="protein sequence ID" value="CEL57066.1"/>
    <property type="molecule type" value="Genomic_DNA"/>
</dbReference>
<keyword evidence="4" id="KW-0349">Heme</keyword>
<dbReference type="Proteomes" id="UP000059188">
    <property type="component" value="Unassembled WGS sequence"/>
</dbReference>
<protein>
    <submittedName>
        <fullName evidence="9">O-methylsterigmatocystin oxidoreductase</fullName>
    </submittedName>
</protein>
<evidence type="ECO:0000256" key="8">
    <source>
        <dbReference type="ARBA" id="ARBA00023033"/>
    </source>
</evidence>
<dbReference type="SUPFAM" id="SSF48264">
    <property type="entry name" value="Cytochrome P450"/>
    <property type="match status" value="1"/>
</dbReference>
<gene>
    <name evidence="9" type="ORF">RSOLAG1IB_08319</name>
</gene>
<accession>A0A0B7FGH3</accession>
<evidence type="ECO:0000256" key="4">
    <source>
        <dbReference type="ARBA" id="ARBA00022617"/>
    </source>
</evidence>
<dbReference type="PRINTS" id="PR00463">
    <property type="entry name" value="EP450I"/>
</dbReference>
<dbReference type="Pfam" id="PF00067">
    <property type="entry name" value="p450"/>
    <property type="match status" value="1"/>
</dbReference>
<comment type="cofactor">
    <cofactor evidence="1">
        <name>heme</name>
        <dbReference type="ChEBI" id="CHEBI:30413"/>
    </cofactor>
</comment>
<evidence type="ECO:0000313" key="10">
    <source>
        <dbReference type="Proteomes" id="UP000059188"/>
    </source>
</evidence>
<proteinExistence type="inferred from homology"/>
<evidence type="ECO:0000256" key="7">
    <source>
        <dbReference type="ARBA" id="ARBA00023004"/>
    </source>
</evidence>
<dbReference type="GO" id="GO:0016705">
    <property type="term" value="F:oxidoreductase activity, acting on paired donors, with incorporation or reduction of molecular oxygen"/>
    <property type="evidence" value="ECO:0007669"/>
    <property type="project" value="InterPro"/>
</dbReference>
<evidence type="ECO:0000256" key="6">
    <source>
        <dbReference type="ARBA" id="ARBA00023002"/>
    </source>
</evidence>
<keyword evidence="6" id="KW-0560">Oxidoreductase</keyword>
<evidence type="ECO:0000313" key="9">
    <source>
        <dbReference type="EMBL" id="CEL57066.1"/>
    </source>
</evidence>
<sequence length="241" mass="27250">MAGSTMLTAVYGYEITSEDDSLFQTVDLAVQGFSQALIVRNYLVNTIPWLEYIPEWFPGATWKAKANEWRRQRDLMLHVPFEWTKSRMATGAMAPSMLSSLLTKYMHEDSNLDIDELEDCIRWSCGAIFAGIFVLHLLNSLVLTFRAGDCVAGVTPIVSSIRVFIMAMAMHPDVQAKAQAEIDNTIGARLPRIMDWNSLNYVRCIMKEVLRWCLTLPLVVPHACTQDDTYKGYYIPKGAIV</sequence>
<dbReference type="InterPro" id="IPR002401">
    <property type="entry name" value="Cyt_P450_E_grp-I"/>
</dbReference>
<dbReference type="GO" id="GO:0020037">
    <property type="term" value="F:heme binding"/>
    <property type="evidence" value="ECO:0007669"/>
    <property type="project" value="InterPro"/>
</dbReference>
<dbReference type="InterPro" id="IPR036396">
    <property type="entry name" value="Cyt_P450_sf"/>
</dbReference>
<comment type="similarity">
    <text evidence="3">Belongs to the cytochrome P450 family.</text>
</comment>